<proteinExistence type="predicted"/>
<feature type="transmembrane region" description="Helical" evidence="1">
    <location>
        <begin position="283"/>
        <end position="300"/>
    </location>
</feature>
<dbReference type="AlphaFoldDB" id="A0A1I2FSN6"/>
<evidence type="ECO:0000313" key="2">
    <source>
        <dbReference type="EMBL" id="SFF08444.1"/>
    </source>
</evidence>
<keyword evidence="1" id="KW-1133">Transmembrane helix</keyword>
<dbReference type="Proteomes" id="UP000198977">
    <property type="component" value="Unassembled WGS sequence"/>
</dbReference>
<gene>
    <name evidence="2" type="ORF">SAMN04488523_11749</name>
</gene>
<dbReference type="OrthoDB" id="7838630at2"/>
<keyword evidence="1" id="KW-0812">Transmembrane</keyword>
<keyword evidence="1" id="KW-0472">Membrane</keyword>
<accession>A0A1I2FSN6</accession>
<sequence length="302" mass="34298">MGELKVRFLPEGGFDKNGAFIEYEDDAPNGDEKEYQRQSYLTLDLACNDLHVGTHFSVLNETEEQPERTASRAIRAKGVVQPARWGRFSLSRMGERQNIHEVDVRIRENKHGEAAMMSGLFIEGDLDIESEDSFFLQIEMHSDRFAPLLKELAAPGAKLRLSVDVERFRNFYAEWSPSISEGRVIKFLKSKRDVENADEIPEDFWRTPEFQRELVSNLDDPPVRISVGRPLQPLSLAPSTAEDEEDDCDKDVGAPLSSFQPMPAPVPNPIPALEELSKRLRRGAFWISLWLALIFAILLLQA</sequence>
<dbReference type="EMBL" id="FOMW01000017">
    <property type="protein sequence ID" value="SFF08444.1"/>
    <property type="molecule type" value="Genomic_DNA"/>
</dbReference>
<reference evidence="2 3" key="1">
    <citation type="submission" date="2016-10" db="EMBL/GenBank/DDBJ databases">
        <authorList>
            <person name="de Groot N.N."/>
        </authorList>
    </citation>
    <scope>NUCLEOTIDE SEQUENCE [LARGE SCALE GENOMIC DNA]</scope>
    <source>
        <strain evidence="2 3">DSM 11443</strain>
    </source>
</reference>
<keyword evidence="3" id="KW-1185">Reference proteome</keyword>
<protein>
    <submittedName>
        <fullName evidence="2">Uncharacterized protein</fullName>
    </submittedName>
</protein>
<evidence type="ECO:0000256" key="1">
    <source>
        <dbReference type="SAM" id="Phobius"/>
    </source>
</evidence>
<name>A0A1I2FSN6_9RHOB</name>
<evidence type="ECO:0000313" key="3">
    <source>
        <dbReference type="Proteomes" id="UP000198977"/>
    </source>
</evidence>
<dbReference type="RefSeq" id="WP_093925215.1">
    <property type="nucleotide sequence ID" value="NZ_FOMW01000017.1"/>
</dbReference>
<organism evidence="2 3">
    <name type="scientific">Sulfitobacter brevis</name>
    <dbReference type="NCBI Taxonomy" id="74348"/>
    <lineage>
        <taxon>Bacteria</taxon>
        <taxon>Pseudomonadati</taxon>
        <taxon>Pseudomonadota</taxon>
        <taxon>Alphaproteobacteria</taxon>
        <taxon>Rhodobacterales</taxon>
        <taxon>Roseobacteraceae</taxon>
        <taxon>Sulfitobacter</taxon>
    </lineage>
</organism>